<evidence type="ECO:0000256" key="1">
    <source>
        <dbReference type="SAM" id="Coils"/>
    </source>
</evidence>
<protein>
    <submittedName>
        <fullName evidence="3">Hook-related protein family</fullName>
    </submittedName>
</protein>
<organism evidence="3 4">
    <name type="scientific">Syncephalastrum racemosum</name>
    <name type="common">Filamentous fungus</name>
    <dbReference type="NCBI Taxonomy" id="13706"/>
    <lineage>
        <taxon>Eukaryota</taxon>
        <taxon>Fungi</taxon>
        <taxon>Fungi incertae sedis</taxon>
        <taxon>Mucoromycota</taxon>
        <taxon>Mucoromycotina</taxon>
        <taxon>Mucoromycetes</taxon>
        <taxon>Mucorales</taxon>
        <taxon>Syncephalastraceae</taxon>
        <taxon>Syncephalastrum</taxon>
    </lineage>
</organism>
<dbReference type="EMBL" id="MCGN01000009">
    <property type="protein sequence ID" value="ORY93214.1"/>
    <property type="molecule type" value="Genomic_DNA"/>
</dbReference>
<dbReference type="Pfam" id="PF05622">
    <property type="entry name" value="HOOK"/>
    <property type="match status" value="1"/>
</dbReference>
<sequence>MHKLETLLEKYKRKLEDTADLKRQIKALEEQNTSLLERSHQVEDEYRKVLAFKTLMDSYKDQVQHLEQGNREILKERNKLEEEVRNMAQTCHVLEQDRDRNMEQVQLLEEQIREMELGGGTTLDEAIDRRASVVIDDDIDPDSQATEAPQSSKEQLQKEYAAVQEERDRLRQELNQIRNGIPDSLLNQTQTIMAFRSRILDLEKECTFLKEGTIKLEANVLQGTRSVAKDADTLQLYEKEHTKIQGRLNRLEDITKMQLHDINRMLVEANYLHGLGTDGVITDRPKLSDEDLEVIKEQNAALQIQVLHLQEEINETQSKTRKTREMIKLYTQLLQEMTARFMRPDEPSALLTRTPRSKEEENDLLKKQIHDVRVQSRREQQLIISAWYDLARRNHREVSSLSMGSTPSSWLGRQRKLLDGQLRKRLC</sequence>
<dbReference type="OrthoDB" id="49395at2759"/>
<dbReference type="STRING" id="13706.A0A1X2H476"/>
<accession>A0A1X2H476</accession>
<keyword evidence="1" id="KW-0175">Coiled coil</keyword>
<feature type="coiled-coil region" evidence="1">
    <location>
        <begin position="292"/>
        <end position="319"/>
    </location>
</feature>
<dbReference type="InterPro" id="IPR008636">
    <property type="entry name" value="Hook_C"/>
</dbReference>
<dbReference type="AlphaFoldDB" id="A0A1X2H476"/>
<dbReference type="OMA" id="VAETCAY"/>
<dbReference type="Proteomes" id="UP000242180">
    <property type="component" value="Unassembled WGS sequence"/>
</dbReference>
<reference evidence="3 4" key="1">
    <citation type="submission" date="2016-07" db="EMBL/GenBank/DDBJ databases">
        <title>Pervasive Adenine N6-methylation of Active Genes in Fungi.</title>
        <authorList>
            <consortium name="DOE Joint Genome Institute"/>
            <person name="Mondo S.J."/>
            <person name="Dannebaum R.O."/>
            <person name="Kuo R.C."/>
            <person name="Labutti K."/>
            <person name="Haridas S."/>
            <person name="Kuo A."/>
            <person name="Salamov A."/>
            <person name="Ahrendt S.R."/>
            <person name="Lipzen A."/>
            <person name="Sullivan W."/>
            <person name="Andreopoulos W.B."/>
            <person name="Clum A."/>
            <person name="Lindquist E."/>
            <person name="Daum C."/>
            <person name="Ramamoorthy G.K."/>
            <person name="Gryganskyi A."/>
            <person name="Culley D."/>
            <person name="Magnuson J.K."/>
            <person name="James T.Y."/>
            <person name="O'Malley M.A."/>
            <person name="Stajich J.E."/>
            <person name="Spatafora J.W."/>
            <person name="Visel A."/>
            <person name="Grigoriev I.V."/>
        </authorList>
    </citation>
    <scope>NUCLEOTIDE SEQUENCE [LARGE SCALE GENOMIC DNA]</scope>
    <source>
        <strain evidence="3 4">NRRL 2496</strain>
    </source>
</reference>
<feature type="domain" description="Hook C-terminal" evidence="2">
    <location>
        <begin position="2"/>
        <end position="115"/>
    </location>
</feature>
<gene>
    <name evidence="3" type="ORF">BCR43DRAFT_444300</name>
</gene>
<evidence type="ECO:0000313" key="4">
    <source>
        <dbReference type="Proteomes" id="UP000242180"/>
    </source>
</evidence>
<feature type="coiled-coil region" evidence="1">
    <location>
        <begin position="153"/>
        <end position="180"/>
    </location>
</feature>
<evidence type="ECO:0000313" key="3">
    <source>
        <dbReference type="EMBL" id="ORY93214.1"/>
    </source>
</evidence>
<evidence type="ECO:0000259" key="2">
    <source>
        <dbReference type="Pfam" id="PF05622"/>
    </source>
</evidence>
<dbReference type="InParanoid" id="A0A1X2H476"/>
<comment type="caution">
    <text evidence="3">The sequence shown here is derived from an EMBL/GenBank/DDBJ whole genome shotgun (WGS) entry which is preliminary data.</text>
</comment>
<dbReference type="GO" id="GO:0031122">
    <property type="term" value="P:cytoplasmic microtubule organization"/>
    <property type="evidence" value="ECO:0007669"/>
    <property type="project" value="InterPro"/>
</dbReference>
<proteinExistence type="predicted"/>
<dbReference type="GO" id="GO:0008017">
    <property type="term" value="F:microtubule binding"/>
    <property type="evidence" value="ECO:0007669"/>
    <property type="project" value="InterPro"/>
</dbReference>
<name>A0A1X2H476_SYNRA</name>
<keyword evidence="4" id="KW-1185">Reference proteome</keyword>
<feature type="coiled-coil region" evidence="1">
    <location>
        <begin position="1"/>
        <end position="111"/>
    </location>
</feature>